<comment type="caution">
    <text evidence="1">The sequence shown here is derived from an EMBL/GenBank/DDBJ whole genome shotgun (WGS) entry which is preliminary data.</text>
</comment>
<keyword evidence="2" id="KW-1185">Reference proteome</keyword>
<reference evidence="2" key="1">
    <citation type="submission" date="2018-03" db="EMBL/GenBank/DDBJ databases">
        <title>Ecological and genomic features of two cosmopolitan and abundant freshwater picocyanobacteria.</title>
        <authorList>
            <person name="Cabello-Yeves P.J."/>
            <person name="Picazo A."/>
            <person name="Camacho A."/>
            <person name="Callieri C."/>
            <person name="Rosselli R."/>
            <person name="Roda-Garcia J."/>
            <person name="Coutinho F.H."/>
            <person name="Rodriguez-Valera F."/>
        </authorList>
    </citation>
    <scope>NUCLEOTIDE SEQUENCE [LARGE SCALE GENOMIC DNA]</scope>
    <source>
        <strain evidence="2">Tous</strain>
    </source>
</reference>
<dbReference type="EMBL" id="PXVC01000004">
    <property type="protein sequence ID" value="PSI02579.1"/>
    <property type="molecule type" value="Genomic_DNA"/>
</dbReference>
<dbReference type="AlphaFoldDB" id="A0A2P7EHC8"/>
<proteinExistence type="predicted"/>
<organism evidence="1 2">
    <name type="scientific">Synechococcus lacustris str. Tous</name>
    <dbReference type="NCBI Taxonomy" id="1910958"/>
    <lineage>
        <taxon>Bacteria</taxon>
        <taxon>Bacillati</taxon>
        <taxon>Cyanobacteriota</taxon>
        <taxon>Cyanophyceae</taxon>
        <taxon>Synechococcales</taxon>
        <taxon>Synechococcaceae</taxon>
        <taxon>Synechococcus</taxon>
    </lineage>
</organism>
<accession>A0A2P7EHC8</accession>
<protein>
    <submittedName>
        <fullName evidence="1">Uncharacterized protein</fullName>
    </submittedName>
</protein>
<gene>
    <name evidence="1" type="ORF">C7K08_01740</name>
</gene>
<sequence>MSFKPTDHAVLRFELMVPLLPTLRRLARLGALLSLLISLSGCVSFNQPPRQALLSALNLQVQLSEVELADALQLSPREDVPSLQRVRLDQQRLERIQNQKVWLLHGRFDWRWPGEALNVASPFELRLIRGEKGQTWRLLKPPSSQSPQWRIYPLPLA</sequence>
<name>A0A2P7EHC8_9SYNE</name>
<dbReference type="Proteomes" id="UP000240206">
    <property type="component" value="Unassembled WGS sequence"/>
</dbReference>
<dbReference type="STRING" id="1910958.BTM30_00365"/>
<evidence type="ECO:0000313" key="1">
    <source>
        <dbReference type="EMBL" id="PSI02579.1"/>
    </source>
</evidence>
<evidence type="ECO:0000313" key="2">
    <source>
        <dbReference type="Proteomes" id="UP000240206"/>
    </source>
</evidence>